<dbReference type="SUPFAM" id="SSF109854">
    <property type="entry name" value="DinB/YfiT-like putative metalloenzymes"/>
    <property type="match status" value="1"/>
</dbReference>
<dbReference type="InterPro" id="IPR017520">
    <property type="entry name" value="CHP03086"/>
</dbReference>
<name>A0A0N0H4L0_9ACTN</name>
<dbReference type="AlphaFoldDB" id="A0A0N0H4L0"/>
<dbReference type="Proteomes" id="UP000037982">
    <property type="component" value="Unassembled WGS sequence"/>
</dbReference>
<keyword evidence="3" id="KW-1185">Reference proteome</keyword>
<protein>
    <recommendedName>
        <fullName evidence="1">Mycothiol-dependent maleylpyruvate isomerase metal-binding domain-containing protein</fullName>
    </recommendedName>
</protein>
<gene>
    <name evidence="2" type="ORF">ADL29_00835</name>
</gene>
<accession>A0A0N0H4L0</accession>
<dbReference type="GO" id="GO:0046872">
    <property type="term" value="F:metal ion binding"/>
    <property type="evidence" value="ECO:0007669"/>
    <property type="project" value="InterPro"/>
</dbReference>
<evidence type="ECO:0000259" key="1">
    <source>
        <dbReference type="Pfam" id="PF11716"/>
    </source>
</evidence>
<dbReference type="InterPro" id="IPR024344">
    <property type="entry name" value="MDMPI_metal-binding"/>
</dbReference>
<dbReference type="InterPro" id="IPR034660">
    <property type="entry name" value="DinB/YfiT-like"/>
</dbReference>
<organism evidence="2 3">
    <name type="scientific">Streptomyces chattanoogensis</name>
    <dbReference type="NCBI Taxonomy" id="66876"/>
    <lineage>
        <taxon>Bacteria</taxon>
        <taxon>Bacillati</taxon>
        <taxon>Actinomycetota</taxon>
        <taxon>Actinomycetes</taxon>
        <taxon>Kitasatosporales</taxon>
        <taxon>Streptomycetaceae</taxon>
        <taxon>Streptomyces</taxon>
    </lineage>
</organism>
<evidence type="ECO:0000313" key="2">
    <source>
        <dbReference type="EMBL" id="KPC67211.1"/>
    </source>
</evidence>
<comment type="caution">
    <text evidence="2">The sequence shown here is derived from an EMBL/GenBank/DDBJ whole genome shotgun (WGS) entry which is preliminary data.</text>
</comment>
<dbReference type="InterPro" id="IPR017517">
    <property type="entry name" value="Maleyloyr_isom"/>
</dbReference>
<dbReference type="Gene3D" id="1.20.120.450">
    <property type="entry name" value="dinb family like domain"/>
    <property type="match status" value="1"/>
</dbReference>
<feature type="domain" description="Mycothiol-dependent maleylpyruvate isomerase metal-binding" evidence="1">
    <location>
        <begin position="11"/>
        <end position="132"/>
    </location>
</feature>
<dbReference type="Pfam" id="PF11716">
    <property type="entry name" value="MDMPI_N"/>
    <property type="match status" value="1"/>
</dbReference>
<sequence>MALLRDFDARAVRTSVAVVRQVTRSDLPRPTPCSAWTLAELLAHMTVQHRGFAAAARGDGQDPAHWRAGPPAQDPVAAYAAAADDVIAAFAGTDAPDRLFALPEFTASQRFPATRAIGFHFIDYVVHGWDVARTLGLPYAPDPALLRAALPIAEAVPTGDDHRLAPGSAFRPGLPAGEGAGLLDRILTTLGRSPSWSPTAPC</sequence>
<dbReference type="EMBL" id="LGKG01000001">
    <property type="protein sequence ID" value="KPC67211.1"/>
    <property type="molecule type" value="Genomic_DNA"/>
</dbReference>
<dbReference type="PATRIC" id="fig|66876.3.peg.182"/>
<reference evidence="3" key="1">
    <citation type="submission" date="2015-07" db="EMBL/GenBank/DDBJ databases">
        <authorList>
            <person name="Ju K.-S."/>
            <person name="Doroghazi J.R."/>
            <person name="Metcalf W.W."/>
        </authorList>
    </citation>
    <scope>NUCLEOTIDE SEQUENCE [LARGE SCALE GENOMIC DNA]</scope>
    <source>
        <strain evidence="3">NRRL ISP-5002</strain>
    </source>
</reference>
<dbReference type="NCBIfam" id="TIGR03086">
    <property type="entry name" value="TIGR03086 family metal-binding protein"/>
    <property type="match status" value="1"/>
</dbReference>
<dbReference type="NCBIfam" id="TIGR03083">
    <property type="entry name" value="maleylpyruvate isomerase family mycothiol-dependent enzyme"/>
    <property type="match status" value="1"/>
</dbReference>
<evidence type="ECO:0000313" key="3">
    <source>
        <dbReference type="Proteomes" id="UP000037982"/>
    </source>
</evidence>
<proteinExistence type="predicted"/>